<keyword evidence="3" id="KW-1185">Reference proteome</keyword>
<name>A0A8S1P104_PARPR</name>
<protein>
    <submittedName>
        <fullName evidence="2">Uncharacterized protein</fullName>
    </submittedName>
</protein>
<evidence type="ECO:0000313" key="3">
    <source>
        <dbReference type="Proteomes" id="UP000688137"/>
    </source>
</evidence>
<dbReference type="EMBL" id="CAJJDM010000103">
    <property type="protein sequence ID" value="CAD8096155.1"/>
    <property type="molecule type" value="Genomic_DNA"/>
</dbReference>
<dbReference type="OMA" id="YMQFREF"/>
<sequence length="137" mass="16378">MIFSFFYSSKNRLDRKRLPLQQTRSENQSPSNYPHIYQTQPRKQQICVQIQKNDKSDETDEEDIKSSRDCFLQIGTSEASKLINHKNRIKLRSVSMQKKQIQYMQFREFDNLDQIAEEQLQLQFQNLAVHVGQFQHP</sequence>
<dbReference type="AlphaFoldDB" id="A0A8S1P104"/>
<evidence type="ECO:0000313" key="2">
    <source>
        <dbReference type="EMBL" id="CAD8096155.1"/>
    </source>
</evidence>
<feature type="region of interest" description="Disordered" evidence="1">
    <location>
        <begin position="16"/>
        <end position="44"/>
    </location>
</feature>
<gene>
    <name evidence="2" type="ORF">PPRIM_AZ9-3.1.T1000130</name>
</gene>
<dbReference type="Proteomes" id="UP000688137">
    <property type="component" value="Unassembled WGS sequence"/>
</dbReference>
<feature type="compositionally biased region" description="Polar residues" evidence="1">
    <location>
        <begin position="20"/>
        <end position="44"/>
    </location>
</feature>
<accession>A0A8S1P104</accession>
<proteinExistence type="predicted"/>
<comment type="caution">
    <text evidence="2">The sequence shown here is derived from an EMBL/GenBank/DDBJ whole genome shotgun (WGS) entry which is preliminary data.</text>
</comment>
<reference evidence="2" key="1">
    <citation type="submission" date="2021-01" db="EMBL/GenBank/DDBJ databases">
        <authorList>
            <consortium name="Genoscope - CEA"/>
            <person name="William W."/>
        </authorList>
    </citation>
    <scope>NUCLEOTIDE SEQUENCE</scope>
</reference>
<organism evidence="2 3">
    <name type="scientific">Paramecium primaurelia</name>
    <dbReference type="NCBI Taxonomy" id="5886"/>
    <lineage>
        <taxon>Eukaryota</taxon>
        <taxon>Sar</taxon>
        <taxon>Alveolata</taxon>
        <taxon>Ciliophora</taxon>
        <taxon>Intramacronucleata</taxon>
        <taxon>Oligohymenophorea</taxon>
        <taxon>Peniculida</taxon>
        <taxon>Parameciidae</taxon>
        <taxon>Paramecium</taxon>
    </lineage>
</organism>
<evidence type="ECO:0000256" key="1">
    <source>
        <dbReference type="SAM" id="MobiDB-lite"/>
    </source>
</evidence>